<evidence type="ECO:0000256" key="4">
    <source>
        <dbReference type="ARBA" id="ARBA00023002"/>
    </source>
</evidence>
<dbReference type="SUPFAM" id="SSF54373">
    <property type="entry name" value="FAD-linked reductases, C-terminal domain"/>
    <property type="match status" value="1"/>
</dbReference>
<feature type="domain" description="Glucose-methanol-choline oxidoreductase C-terminal" evidence="6">
    <location>
        <begin position="446"/>
        <end position="570"/>
    </location>
</feature>
<organism evidence="7 8">
    <name type="scientific">Candidatus Pantoea symbiotica</name>
    <dbReference type="NCBI Taxonomy" id="1884370"/>
    <lineage>
        <taxon>Bacteria</taxon>
        <taxon>Pseudomonadati</taxon>
        <taxon>Pseudomonadota</taxon>
        <taxon>Gammaproteobacteria</taxon>
        <taxon>Enterobacterales</taxon>
        <taxon>Erwiniaceae</taxon>
        <taxon>Pantoea</taxon>
    </lineage>
</organism>
<gene>
    <name evidence="7" type="ORF">SAMN05518863_103284</name>
</gene>
<sequence length="591" mass="64926">MNTEIKKLPKKDIAIVGLGWAGSIMAIELAKTGLDVIAFERGPWRDTADDFNVGYVQDELRYVVQQELMITAAEDTYTFRNASHQTALPIREYGSFLLGTGLGGSGAHWSGLTWRYNPTDFELRSHLTRRYGEKAIPDDLLIKDWGITYDELEPYYTKFERMAGIGGKGGVINGQVQEGGNPFEGNRSEDFPLPPMKMTFAAKLFAESARKIGMKPFPTPSANASGVYTNTYGVTMAPCTYCGYCSRCGCANYSKSTPQTNIIPALMRYSNFTAQVQSEVLHVVMDESGKVATGVVYIDASGQRYEQPADLVILTAFTIPNVRLLFASGIGEPYDPKTGKGLIGKNYAYQTNSSIQLFFEDKNFNPFISGGGVGQGVDEYNGDNFDHKGLGFFGGACIMSNVTSGWPITNRMTPPGTPKWGREWKKATKQHYLSTTVVRTQGSSYPTRSNYLDLDPTYKDRHGRNMMRLTFDFPENDLKMSAYVTNKALDVAKAMGASQTVMHVPQGPYNIVPFQSTHNTGGAIMGESPKDSVVNKYLQSWDVPNLFVIGGSAFPQNAGYNPTATVGALAYWAADAIVKQYLKQPGPLVQA</sequence>
<protein>
    <submittedName>
        <fullName evidence="7">Gluconate 2-dehydrogenase alpha chain</fullName>
    </submittedName>
</protein>
<dbReference type="Gene3D" id="3.50.50.60">
    <property type="entry name" value="FAD/NAD(P)-binding domain"/>
    <property type="match status" value="2"/>
</dbReference>
<proteinExistence type="inferred from homology"/>
<evidence type="ECO:0000256" key="2">
    <source>
        <dbReference type="ARBA" id="ARBA00022630"/>
    </source>
</evidence>
<keyword evidence="8" id="KW-1185">Reference proteome</keyword>
<dbReference type="InterPro" id="IPR007867">
    <property type="entry name" value="GMC_OxRtase_C"/>
</dbReference>
<dbReference type="InterPro" id="IPR036188">
    <property type="entry name" value="FAD/NAD-bd_sf"/>
</dbReference>
<dbReference type="Proteomes" id="UP000198841">
    <property type="component" value="Unassembled WGS sequence"/>
</dbReference>
<evidence type="ECO:0000256" key="1">
    <source>
        <dbReference type="ARBA" id="ARBA00010790"/>
    </source>
</evidence>
<dbReference type="Pfam" id="PF00732">
    <property type="entry name" value="GMC_oxred_N"/>
    <property type="match status" value="1"/>
</dbReference>
<evidence type="ECO:0000259" key="5">
    <source>
        <dbReference type="Pfam" id="PF00732"/>
    </source>
</evidence>
<dbReference type="PANTHER" id="PTHR46056:SF12">
    <property type="entry name" value="LONG-CHAIN-ALCOHOL OXIDASE"/>
    <property type="match status" value="1"/>
</dbReference>
<comment type="caution">
    <text evidence="7">The sequence shown here is derived from an EMBL/GenBank/DDBJ whole genome shotgun (WGS) entry which is preliminary data.</text>
</comment>
<evidence type="ECO:0000256" key="3">
    <source>
        <dbReference type="ARBA" id="ARBA00022827"/>
    </source>
</evidence>
<dbReference type="Pfam" id="PF05199">
    <property type="entry name" value="GMC_oxred_C"/>
    <property type="match status" value="1"/>
</dbReference>
<dbReference type="InterPro" id="IPR000172">
    <property type="entry name" value="GMC_OxRdtase_N"/>
</dbReference>
<evidence type="ECO:0000313" key="8">
    <source>
        <dbReference type="Proteomes" id="UP000198841"/>
    </source>
</evidence>
<accession>A0A1I3V5H0</accession>
<name>A0A1I3V5H0_9GAMM</name>
<dbReference type="RefSeq" id="WP_091003511.1">
    <property type="nucleotide sequence ID" value="NZ_FOSD01000003.1"/>
</dbReference>
<dbReference type="PANTHER" id="PTHR46056">
    <property type="entry name" value="LONG-CHAIN-ALCOHOL OXIDASE"/>
    <property type="match status" value="1"/>
</dbReference>
<keyword evidence="4" id="KW-0560">Oxidoreductase</keyword>
<evidence type="ECO:0000259" key="6">
    <source>
        <dbReference type="Pfam" id="PF05199"/>
    </source>
</evidence>
<comment type="similarity">
    <text evidence="1">Belongs to the GMC oxidoreductase family.</text>
</comment>
<dbReference type="SUPFAM" id="SSF51905">
    <property type="entry name" value="FAD/NAD(P)-binding domain"/>
    <property type="match status" value="1"/>
</dbReference>
<reference evidence="7 8" key="1">
    <citation type="submission" date="2016-10" db="EMBL/GenBank/DDBJ databases">
        <authorList>
            <person name="Varghese N."/>
            <person name="Submissions S."/>
        </authorList>
    </citation>
    <scope>NUCLEOTIDE SEQUENCE [LARGE SCALE GENOMIC DNA]</scope>
    <source>
        <strain evidence="7 8">YR512</strain>
    </source>
</reference>
<keyword evidence="2" id="KW-0285">Flavoprotein</keyword>
<evidence type="ECO:0000313" key="7">
    <source>
        <dbReference type="EMBL" id="SFJ90874.1"/>
    </source>
</evidence>
<dbReference type="EMBL" id="FOSD01000003">
    <property type="protein sequence ID" value="SFJ90874.1"/>
    <property type="molecule type" value="Genomic_DNA"/>
</dbReference>
<feature type="domain" description="Glucose-methanol-choline oxidoreductase N-terminal" evidence="5">
    <location>
        <begin position="238"/>
        <end position="346"/>
    </location>
</feature>
<keyword evidence="3" id="KW-0274">FAD</keyword>